<dbReference type="GO" id="GO:0003977">
    <property type="term" value="F:UDP-N-acetylglucosamine diphosphorylase activity"/>
    <property type="evidence" value="ECO:0007669"/>
    <property type="project" value="UniProtKB-UniRule"/>
</dbReference>
<dbReference type="EC" id="2.7.7.23" evidence="18"/>
<dbReference type="Proteomes" id="UP000243745">
    <property type="component" value="Unassembled WGS sequence"/>
</dbReference>
<feature type="binding site" evidence="18">
    <location>
        <position position="330"/>
    </location>
    <ligand>
        <name>UDP-N-acetyl-alpha-D-glucosamine</name>
        <dbReference type="ChEBI" id="CHEBI:57705"/>
    </ligand>
</feature>
<feature type="binding site" evidence="18">
    <location>
        <begin position="77"/>
        <end position="78"/>
    </location>
    <ligand>
        <name>UDP-N-acetyl-alpha-D-glucosamine</name>
        <dbReference type="ChEBI" id="CHEBI:57705"/>
    </ligand>
</feature>
<evidence type="ECO:0000256" key="8">
    <source>
        <dbReference type="ARBA" id="ARBA00022737"/>
    </source>
</evidence>
<feature type="domain" description="Mannose-1-phosphate guanyltransferase C-terminal" evidence="20">
    <location>
        <begin position="267"/>
        <end position="352"/>
    </location>
</feature>
<keyword evidence="4 18" id="KW-0963">Cytoplasm</keyword>
<dbReference type="Pfam" id="PF12804">
    <property type="entry name" value="NTP_transf_3"/>
    <property type="match status" value="1"/>
</dbReference>
<evidence type="ECO:0000256" key="9">
    <source>
        <dbReference type="ARBA" id="ARBA00022842"/>
    </source>
</evidence>
<dbReference type="Gene3D" id="2.160.10.10">
    <property type="entry name" value="Hexapeptide repeat proteins"/>
    <property type="match status" value="1"/>
</dbReference>
<dbReference type="GO" id="GO:0005737">
    <property type="term" value="C:cytoplasm"/>
    <property type="evidence" value="ECO:0007669"/>
    <property type="project" value="UniProtKB-SubCell"/>
</dbReference>
<dbReference type="GO" id="GO:0071555">
    <property type="term" value="P:cell wall organization"/>
    <property type="evidence" value="ECO:0007669"/>
    <property type="project" value="UniProtKB-KW"/>
</dbReference>
<dbReference type="InterPro" id="IPR025877">
    <property type="entry name" value="MobA-like_NTP_Trfase"/>
</dbReference>
<feature type="domain" description="MobA-like NTP transferase" evidence="19">
    <location>
        <begin position="5"/>
        <end position="130"/>
    </location>
</feature>
<keyword evidence="13 18" id="KW-0012">Acyltransferase</keyword>
<evidence type="ECO:0000256" key="18">
    <source>
        <dbReference type="HAMAP-Rule" id="MF_01631"/>
    </source>
</evidence>
<dbReference type="EMBL" id="FOXF01000037">
    <property type="protein sequence ID" value="SFP56318.1"/>
    <property type="molecule type" value="Genomic_DNA"/>
</dbReference>
<dbReference type="RefSeq" id="WP_031579912.1">
    <property type="nucleotide sequence ID" value="NZ_FOXF01000037.1"/>
</dbReference>
<keyword evidence="22" id="KW-1185">Reference proteome</keyword>
<dbReference type="Gene3D" id="3.90.550.10">
    <property type="entry name" value="Spore Coat Polysaccharide Biosynthesis Protein SpsA, Chain A"/>
    <property type="match status" value="1"/>
</dbReference>
<evidence type="ECO:0000259" key="20">
    <source>
        <dbReference type="Pfam" id="PF25087"/>
    </source>
</evidence>
<keyword evidence="14 18" id="KW-0961">Cell wall biogenesis/degradation</keyword>
<feature type="binding site" evidence="18">
    <location>
        <position position="72"/>
    </location>
    <ligand>
        <name>UDP-N-acetyl-alpha-D-glucosamine</name>
        <dbReference type="ChEBI" id="CHEBI:57705"/>
    </ligand>
</feature>
<keyword evidence="11 18" id="KW-0573">Peptidoglycan synthesis</keyword>
<evidence type="ECO:0000313" key="22">
    <source>
        <dbReference type="Proteomes" id="UP000243745"/>
    </source>
</evidence>
<dbReference type="InterPro" id="IPR050065">
    <property type="entry name" value="GlmU-like"/>
</dbReference>
<keyword evidence="7 18" id="KW-0479">Metal-binding</keyword>
<dbReference type="InterPro" id="IPR056729">
    <property type="entry name" value="GMPPB_C"/>
</dbReference>
<dbReference type="Pfam" id="PF25087">
    <property type="entry name" value="GMPPB_C"/>
    <property type="match status" value="1"/>
</dbReference>
<dbReference type="GO" id="GO:0000902">
    <property type="term" value="P:cell morphogenesis"/>
    <property type="evidence" value="ECO:0007669"/>
    <property type="project" value="UniProtKB-UniRule"/>
</dbReference>
<comment type="catalytic activity">
    <reaction evidence="16 18">
        <text>N-acetyl-alpha-D-glucosamine 1-phosphate + UTP + H(+) = UDP-N-acetyl-alpha-D-glucosamine + diphosphate</text>
        <dbReference type="Rhea" id="RHEA:13509"/>
        <dbReference type="ChEBI" id="CHEBI:15378"/>
        <dbReference type="ChEBI" id="CHEBI:33019"/>
        <dbReference type="ChEBI" id="CHEBI:46398"/>
        <dbReference type="ChEBI" id="CHEBI:57705"/>
        <dbReference type="ChEBI" id="CHEBI:57776"/>
        <dbReference type="EC" id="2.7.7.23"/>
    </reaction>
</comment>
<dbReference type="InterPro" id="IPR005882">
    <property type="entry name" value="Bifunctional_GlmU"/>
</dbReference>
<comment type="subcellular location">
    <subcellularLocation>
        <location evidence="1 18">Cytoplasm</location>
    </subcellularLocation>
</comment>
<keyword evidence="8 18" id="KW-0677">Repeat</keyword>
<feature type="binding site" evidence="18">
    <location>
        <position position="166"/>
    </location>
    <ligand>
        <name>UDP-N-acetyl-alpha-D-glucosamine</name>
        <dbReference type="ChEBI" id="CHEBI:57705"/>
    </ligand>
</feature>
<dbReference type="GO" id="GO:0008360">
    <property type="term" value="P:regulation of cell shape"/>
    <property type="evidence" value="ECO:0007669"/>
    <property type="project" value="UniProtKB-KW"/>
</dbReference>
<dbReference type="InterPro" id="IPR038009">
    <property type="entry name" value="GlmU_C_LbH"/>
</dbReference>
<dbReference type="AlphaFoldDB" id="A0A662ZK03"/>
<comment type="similarity">
    <text evidence="2 18">In the C-terminal section; belongs to the transferase hexapeptide repeat family.</text>
</comment>
<gene>
    <name evidence="18" type="primary">glmU</name>
    <name evidence="21" type="ORF">SAMN02910344_01734</name>
</gene>
<feature type="binding site" evidence="18">
    <location>
        <position position="136"/>
    </location>
    <ligand>
        <name>UDP-N-acetyl-alpha-D-glucosamine</name>
        <dbReference type="ChEBI" id="CHEBI:57705"/>
    </ligand>
</feature>
<evidence type="ECO:0000259" key="19">
    <source>
        <dbReference type="Pfam" id="PF12804"/>
    </source>
</evidence>
<proteinExistence type="inferred from homology"/>
<feature type="active site" description="Proton acceptor" evidence="18">
    <location>
        <position position="360"/>
    </location>
</feature>
<feature type="region of interest" description="N-acetyltransferase" evidence="18">
    <location>
        <begin position="248"/>
        <end position="453"/>
    </location>
</feature>
<accession>A0A662ZK03</accession>
<feature type="binding site" evidence="18">
    <location>
        <position position="420"/>
    </location>
    <ligand>
        <name>acetyl-CoA</name>
        <dbReference type="ChEBI" id="CHEBI:57288"/>
    </ligand>
</feature>
<dbReference type="UniPathway" id="UPA00113">
    <property type="reaction ID" value="UER00532"/>
</dbReference>
<dbReference type="GO" id="GO:0019134">
    <property type="term" value="F:glucosamine-1-phosphate N-acetyltransferase activity"/>
    <property type="evidence" value="ECO:0007669"/>
    <property type="project" value="UniProtKB-UniRule"/>
</dbReference>
<evidence type="ECO:0000256" key="17">
    <source>
        <dbReference type="ARBA" id="ARBA00049628"/>
    </source>
</evidence>
<organism evidence="21 22">
    <name type="scientific">Ruminobacter amylophilus</name>
    <dbReference type="NCBI Taxonomy" id="867"/>
    <lineage>
        <taxon>Bacteria</taxon>
        <taxon>Pseudomonadati</taxon>
        <taxon>Pseudomonadota</taxon>
        <taxon>Gammaproteobacteria</taxon>
        <taxon>Aeromonadales</taxon>
        <taxon>Succinivibrionaceae</taxon>
        <taxon>Ruminobacter</taxon>
    </lineage>
</organism>
<dbReference type="OrthoDB" id="9775031at2"/>
<comment type="caution">
    <text evidence="18">Lacks conserved residue(s) required for the propagation of feature annotation.</text>
</comment>
<dbReference type="GO" id="GO:0009252">
    <property type="term" value="P:peptidoglycan biosynthetic process"/>
    <property type="evidence" value="ECO:0007669"/>
    <property type="project" value="UniProtKB-UniRule"/>
</dbReference>
<feature type="binding site" evidence="18">
    <location>
        <position position="224"/>
    </location>
    <ligand>
        <name>Mg(2+)</name>
        <dbReference type="ChEBI" id="CHEBI:18420"/>
    </ligand>
</feature>
<evidence type="ECO:0000313" key="21">
    <source>
        <dbReference type="EMBL" id="SFP56318.1"/>
    </source>
</evidence>
<dbReference type="GO" id="GO:0006048">
    <property type="term" value="P:UDP-N-acetylglucosamine biosynthetic process"/>
    <property type="evidence" value="ECO:0007669"/>
    <property type="project" value="UniProtKB-UniPathway"/>
</dbReference>
<keyword evidence="5 18" id="KW-0808">Transferase</keyword>
<feature type="region of interest" description="Linker" evidence="18">
    <location>
        <begin position="227"/>
        <end position="247"/>
    </location>
</feature>
<comment type="function">
    <text evidence="17 18">Catalyzes the last two sequential reactions in the de novo biosynthetic pathway for UDP-N-acetylglucosamine (UDP-GlcNAc). The C-terminal domain catalyzes the transfer of acetyl group from acetyl coenzyme A to glucosamine-1-phosphate (GlcN-1-P) to produce N-acetylglucosamine-1-phosphate (GlcNAc-1-P), which is converted into UDP-GlcNAc by the transfer of uridine 5-monophosphate (from uridine 5-triphosphate), a reaction catalyzed by the N-terminal domain.</text>
</comment>
<dbReference type="Pfam" id="PF00132">
    <property type="entry name" value="Hexapep"/>
    <property type="match status" value="1"/>
</dbReference>
<evidence type="ECO:0000256" key="2">
    <source>
        <dbReference type="ARBA" id="ARBA00007707"/>
    </source>
</evidence>
<dbReference type="InterPro" id="IPR029044">
    <property type="entry name" value="Nucleotide-diphossugar_trans"/>
</dbReference>
<evidence type="ECO:0000256" key="13">
    <source>
        <dbReference type="ARBA" id="ARBA00023315"/>
    </source>
</evidence>
<feature type="binding site" evidence="18">
    <location>
        <position position="22"/>
    </location>
    <ligand>
        <name>UDP-N-acetyl-alpha-D-glucosamine</name>
        <dbReference type="ChEBI" id="CHEBI:57705"/>
    </ligand>
</feature>
<dbReference type="CDD" id="cd02540">
    <property type="entry name" value="GT2_GlmU_N_bac"/>
    <property type="match status" value="1"/>
</dbReference>
<comment type="pathway">
    <text evidence="18">Bacterial outer membrane biogenesis; LPS lipid A biosynthesis.</text>
</comment>
<feature type="binding site" evidence="18">
    <location>
        <position position="402"/>
    </location>
    <ligand>
        <name>acetyl-CoA</name>
        <dbReference type="ChEBI" id="CHEBI:57288"/>
    </ligand>
</feature>
<dbReference type="EC" id="2.3.1.157" evidence="18"/>
<reference evidence="21 22" key="1">
    <citation type="submission" date="2016-10" db="EMBL/GenBank/DDBJ databases">
        <authorList>
            <person name="Varghese N."/>
            <person name="Submissions S."/>
        </authorList>
    </citation>
    <scope>NUCLEOTIDE SEQUENCE [LARGE SCALE GENOMIC DNA]</scope>
    <source>
        <strain evidence="21 22">DSM 1361</strain>
    </source>
</reference>
<dbReference type="InterPro" id="IPR001451">
    <property type="entry name" value="Hexapep"/>
</dbReference>
<dbReference type="NCBIfam" id="TIGR01173">
    <property type="entry name" value="glmU"/>
    <property type="match status" value="1"/>
</dbReference>
<evidence type="ECO:0000256" key="15">
    <source>
        <dbReference type="ARBA" id="ARBA00048247"/>
    </source>
</evidence>
<evidence type="ECO:0000256" key="16">
    <source>
        <dbReference type="ARBA" id="ARBA00048493"/>
    </source>
</evidence>
<keyword evidence="6 18" id="KW-0548">Nucleotidyltransferase</keyword>
<dbReference type="SUPFAM" id="SSF51161">
    <property type="entry name" value="Trimeric LpxA-like enzymes"/>
    <property type="match status" value="1"/>
</dbReference>
<dbReference type="PANTHER" id="PTHR43584:SF3">
    <property type="entry name" value="BIFUNCTIONAL PROTEIN GLMU"/>
    <property type="match status" value="1"/>
</dbReference>
<feature type="binding site" evidence="18">
    <location>
        <begin position="8"/>
        <end position="11"/>
    </location>
    <ligand>
        <name>UDP-N-acetyl-alpha-D-glucosamine</name>
        <dbReference type="ChEBI" id="CHEBI:57705"/>
    </ligand>
</feature>
<comment type="cofactor">
    <cofactor evidence="18">
        <name>Mg(2+)</name>
        <dbReference type="ChEBI" id="CHEBI:18420"/>
    </cofactor>
    <text evidence="18">Binds 1 Mg(2+) ion per subunit.</text>
</comment>
<protein>
    <recommendedName>
        <fullName evidence="18">Bifunctional protein GlmU</fullName>
    </recommendedName>
    <domain>
        <recommendedName>
            <fullName evidence="18">UDP-N-acetylglucosamine pyrophosphorylase</fullName>
            <ecNumber evidence="18">2.7.7.23</ecNumber>
        </recommendedName>
        <alternativeName>
            <fullName evidence="18">N-acetylglucosamine-1-phosphate uridyltransferase</fullName>
        </alternativeName>
    </domain>
    <domain>
        <recommendedName>
            <fullName evidence="18">Glucosamine-1-phosphate N-acetyltransferase</fullName>
            <ecNumber evidence="18">2.3.1.157</ecNumber>
        </recommendedName>
    </domain>
</protein>
<evidence type="ECO:0000256" key="11">
    <source>
        <dbReference type="ARBA" id="ARBA00022984"/>
    </source>
</evidence>
<comment type="pathway">
    <text evidence="18">Nucleotide-sugar biosynthesis; UDP-N-acetyl-alpha-D-glucosamine biosynthesis; UDP-N-acetyl-alpha-D-glucosamine from N-acetyl-alpha-D-glucosamine 1-phosphate: step 1/1.</text>
</comment>
<evidence type="ECO:0000256" key="1">
    <source>
        <dbReference type="ARBA" id="ARBA00004496"/>
    </source>
</evidence>
<evidence type="ECO:0000256" key="5">
    <source>
        <dbReference type="ARBA" id="ARBA00022679"/>
    </source>
</evidence>
<keyword evidence="9 18" id="KW-0460">Magnesium</keyword>
<comment type="similarity">
    <text evidence="3 18">In the N-terminal section; belongs to the N-acetylglucosamine-1-phosphate uridyltransferase family.</text>
</comment>
<dbReference type="GO" id="GO:0016020">
    <property type="term" value="C:membrane"/>
    <property type="evidence" value="ECO:0007669"/>
    <property type="project" value="GOC"/>
</dbReference>
<comment type="pathway">
    <text evidence="18">Nucleotide-sugar biosynthesis; UDP-N-acetyl-alpha-D-glucosamine biosynthesis; N-acetyl-alpha-D-glucosamine 1-phosphate from alpha-D-glucosamine 6-phosphate (route II): step 2/2.</text>
</comment>
<feature type="binding site" evidence="18">
    <location>
        <position position="151"/>
    </location>
    <ligand>
        <name>UDP-N-acetyl-alpha-D-glucosamine</name>
        <dbReference type="ChEBI" id="CHEBI:57705"/>
    </ligand>
</feature>
<evidence type="ECO:0000256" key="4">
    <source>
        <dbReference type="ARBA" id="ARBA00022490"/>
    </source>
</evidence>
<evidence type="ECO:0000256" key="3">
    <source>
        <dbReference type="ARBA" id="ARBA00007947"/>
    </source>
</evidence>
<feature type="binding site" evidence="18">
    <location>
        <begin position="383"/>
        <end position="384"/>
    </location>
    <ligand>
        <name>acetyl-CoA</name>
        <dbReference type="ChEBI" id="CHEBI:57288"/>
    </ligand>
</feature>
<evidence type="ECO:0000256" key="10">
    <source>
        <dbReference type="ARBA" id="ARBA00022960"/>
    </source>
</evidence>
<feature type="binding site" evidence="18">
    <location>
        <position position="437"/>
    </location>
    <ligand>
        <name>acetyl-CoA</name>
        <dbReference type="ChEBI" id="CHEBI:57288"/>
    </ligand>
</feature>
<feature type="binding site" evidence="18">
    <location>
        <position position="377"/>
    </location>
    <ligand>
        <name>acetyl-CoA</name>
        <dbReference type="ChEBI" id="CHEBI:57288"/>
    </ligand>
</feature>
<sequence>MSLEVIILAAGKGSRMHSHLPKVLHKVGGKEILQHVIDNSLELNPEKIHIVYGFGGSIVKDTIGGDYDYVMQKELLGTGHAVMQALPNCNPDSKILILVSDIPLITSKTLRDLVNSFDDKGIAVLTSVVEHPEGLGRIKRDSSGNVLAIVEDKDCTPEEKLINEINTGVIAGDWRSLNELLKQVKNNNNQGEYYLTDVISLACQKGISVSSAVSENSKECEGINNKVQLAEAERYYQLKIAKKYMTEGLILLDPSRVDFRGTLEFGANTSLDANVIIEGNVKLGNNVVIGAGCVLKNCSVGDDSVISPYTVIEDSEIGKSATLGPFARFRPGCVLEDQVHVGNFVEVKKSKIAKGTKAGHLSYLGDSDIGENVNIGAGTITCNYDGANKWKTVIGNNVFVGSDTQIVAPVEIGDNVTIGAGTTVTKNVEADNLVITRAPLRSIKGWKRPVKKK</sequence>
<dbReference type="PROSITE" id="PS00101">
    <property type="entry name" value="HEXAPEP_TRANSFERASES"/>
    <property type="match status" value="1"/>
</dbReference>
<feature type="region of interest" description="Pyrophosphorylase" evidence="18">
    <location>
        <begin position="1"/>
        <end position="226"/>
    </location>
</feature>
<evidence type="ECO:0000256" key="12">
    <source>
        <dbReference type="ARBA" id="ARBA00023268"/>
    </source>
</evidence>
<dbReference type="GO" id="GO:0000287">
    <property type="term" value="F:magnesium ion binding"/>
    <property type="evidence" value="ECO:0007669"/>
    <property type="project" value="UniProtKB-UniRule"/>
</dbReference>
<feature type="binding site" evidence="18">
    <location>
        <position position="101"/>
    </location>
    <ligand>
        <name>Mg(2+)</name>
        <dbReference type="ChEBI" id="CHEBI:18420"/>
    </ligand>
</feature>
<feature type="binding site" evidence="18">
    <location>
        <position position="348"/>
    </location>
    <ligand>
        <name>UDP-N-acetyl-alpha-D-glucosamine</name>
        <dbReference type="ChEBI" id="CHEBI:57705"/>
    </ligand>
</feature>
<name>A0A662ZK03_9GAMM</name>
<evidence type="ECO:0000256" key="6">
    <source>
        <dbReference type="ARBA" id="ARBA00022695"/>
    </source>
</evidence>
<dbReference type="CDD" id="cd03353">
    <property type="entry name" value="LbH_GlmU_C"/>
    <property type="match status" value="1"/>
</dbReference>
<dbReference type="InterPro" id="IPR018357">
    <property type="entry name" value="Hexapep_transf_CS"/>
</dbReference>
<keyword evidence="10 18" id="KW-0133">Cell shape</keyword>
<feature type="binding site" evidence="18">
    <location>
        <position position="363"/>
    </location>
    <ligand>
        <name>UDP-N-acetyl-alpha-D-glucosamine</name>
        <dbReference type="ChEBI" id="CHEBI:57705"/>
    </ligand>
</feature>
<evidence type="ECO:0000256" key="14">
    <source>
        <dbReference type="ARBA" id="ARBA00023316"/>
    </source>
</evidence>
<dbReference type="HAMAP" id="MF_01631">
    <property type="entry name" value="GlmU"/>
    <property type="match status" value="1"/>
</dbReference>
<dbReference type="PANTHER" id="PTHR43584">
    <property type="entry name" value="NUCLEOTIDYL TRANSFERASE"/>
    <property type="match status" value="1"/>
</dbReference>
<dbReference type="InterPro" id="IPR011004">
    <property type="entry name" value="Trimer_LpxA-like_sf"/>
</dbReference>
<feature type="binding site" evidence="18">
    <location>
        <position position="374"/>
    </location>
    <ligand>
        <name>UDP-N-acetyl-alpha-D-glucosamine</name>
        <dbReference type="ChEBI" id="CHEBI:57705"/>
    </ligand>
</feature>
<feature type="binding site" evidence="18">
    <location>
        <position position="224"/>
    </location>
    <ligand>
        <name>UDP-N-acetyl-alpha-D-glucosamine</name>
        <dbReference type="ChEBI" id="CHEBI:57705"/>
    </ligand>
</feature>
<comment type="catalytic activity">
    <reaction evidence="15 18">
        <text>alpha-D-glucosamine 1-phosphate + acetyl-CoA = N-acetyl-alpha-D-glucosamine 1-phosphate + CoA + H(+)</text>
        <dbReference type="Rhea" id="RHEA:13725"/>
        <dbReference type="ChEBI" id="CHEBI:15378"/>
        <dbReference type="ChEBI" id="CHEBI:57287"/>
        <dbReference type="ChEBI" id="CHEBI:57288"/>
        <dbReference type="ChEBI" id="CHEBI:57776"/>
        <dbReference type="ChEBI" id="CHEBI:58516"/>
        <dbReference type="EC" id="2.3.1.157"/>
    </reaction>
</comment>
<comment type="subunit">
    <text evidence="18">Homotrimer.</text>
</comment>
<evidence type="ECO:0000256" key="7">
    <source>
        <dbReference type="ARBA" id="ARBA00022723"/>
    </source>
</evidence>
<dbReference type="GO" id="GO:0009245">
    <property type="term" value="P:lipid A biosynthetic process"/>
    <property type="evidence" value="ECO:0007669"/>
    <property type="project" value="UniProtKB-UniRule"/>
</dbReference>
<dbReference type="SUPFAM" id="SSF53448">
    <property type="entry name" value="Nucleotide-diphospho-sugar transferases"/>
    <property type="match status" value="1"/>
</dbReference>
<keyword evidence="12 18" id="KW-0511">Multifunctional enzyme</keyword>
<dbReference type="UniPathway" id="UPA00973"/>